<keyword evidence="3" id="KW-1185">Reference proteome</keyword>
<dbReference type="InterPro" id="IPR040347">
    <property type="entry name" value="YBP1/2"/>
</dbReference>
<proteinExistence type="predicted"/>
<name>A0AAN9UTQ1_9PEZI</name>
<dbReference type="Pfam" id="PF08568">
    <property type="entry name" value="Kinetochor_Ybp2"/>
    <property type="match status" value="1"/>
</dbReference>
<protein>
    <submittedName>
        <fullName evidence="2">YAP1-binding protein 1</fullName>
    </submittedName>
</protein>
<dbReference type="EMBL" id="JAKJXP020000013">
    <property type="protein sequence ID" value="KAK7755334.1"/>
    <property type="molecule type" value="Genomic_DNA"/>
</dbReference>
<evidence type="ECO:0000256" key="1">
    <source>
        <dbReference type="SAM" id="MobiDB-lite"/>
    </source>
</evidence>
<dbReference type="PANTHER" id="PTHR28020">
    <property type="entry name" value="YAP1-BINDING PROTEIN 1-RELATED"/>
    <property type="match status" value="1"/>
</dbReference>
<gene>
    <name evidence="2" type="primary">YBP1</name>
    <name evidence="2" type="ORF">SLS62_002560</name>
</gene>
<evidence type="ECO:0000313" key="3">
    <source>
        <dbReference type="Proteomes" id="UP001320420"/>
    </source>
</evidence>
<feature type="region of interest" description="Disordered" evidence="1">
    <location>
        <begin position="203"/>
        <end position="242"/>
    </location>
</feature>
<dbReference type="AlphaFoldDB" id="A0AAN9UTQ1"/>
<dbReference type="InterPro" id="IPR013877">
    <property type="entry name" value="YAP-bd/ALF4/Glomulin"/>
</dbReference>
<feature type="region of interest" description="Disordered" evidence="1">
    <location>
        <begin position="518"/>
        <end position="551"/>
    </location>
</feature>
<dbReference type="Proteomes" id="UP001320420">
    <property type="component" value="Unassembled WGS sequence"/>
</dbReference>
<accession>A0AAN9UTQ1</accession>
<reference evidence="2 3" key="1">
    <citation type="submission" date="2024-02" db="EMBL/GenBank/DDBJ databases">
        <title>De novo assembly and annotation of 12 fungi associated with fruit tree decline syndrome in Ontario, Canada.</title>
        <authorList>
            <person name="Sulman M."/>
            <person name="Ellouze W."/>
            <person name="Ilyukhin E."/>
        </authorList>
    </citation>
    <scope>NUCLEOTIDE SEQUENCE [LARGE SCALE GENOMIC DNA]</scope>
    <source>
        <strain evidence="2 3">M11/M66-122</strain>
    </source>
</reference>
<organism evidence="2 3">
    <name type="scientific">Diatrype stigma</name>
    <dbReference type="NCBI Taxonomy" id="117547"/>
    <lineage>
        <taxon>Eukaryota</taxon>
        <taxon>Fungi</taxon>
        <taxon>Dikarya</taxon>
        <taxon>Ascomycota</taxon>
        <taxon>Pezizomycotina</taxon>
        <taxon>Sordariomycetes</taxon>
        <taxon>Xylariomycetidae</taxon>
        <taxon>Xylariales</taxon>
        <taxon>Diatrypaceae</taxon>
        <taxon>Diatrype</taxon>
    </lineage>
</organism>
<evidence type="ECO:0000313" key="2">
    <source>
        <dbReference type="EMBL" id="KAK7755334.1"/>
    </source>
</evidence>
<sequence length="664" mass="74505">MPTLEESTAAVQGAVKEDRFTYLTILEYHVETPGILPVLNRILQDDEELTEDIGWDLIDMLLPIEGHEECLETVARFGSPKEVYLRLTQSLGSLAEAWLQEDDNDDGGDGEANDPTFSHNLTLFWRTGEAHRYQKRAPLPKDKIPGAFITLLGMLAVVHQRLRAKFPSRYLGPALVQVLRAYRSTPEMTASVINLMRTLSGRKRPPLPARTSSISVANPDEDGDSSRNAPDPEAELEEPEEDVKQRRLLQSFVTYILFWYVNDNEMRWSARLLEKYYPERCVPGRKTNIDAYQDEEERQKRDGVVGHLVALALDLGIHESEGSFVSLITETPAEPDADKLLDDFHNASAEVQVSLGGLICLIAYWMFSVDVFGAQHPNPKMYIFPHHLNWLEKFLQQDPPEEISSKHVGITDALLAIGLALQHRNLIVAPSAKGKGEEPIINTMAYHHHLSLILVFHPDIQVRNAATIFAGKVFHAEKSDTKRFEILEDLFANCDYPSLKACAVQWLKEEIIEAVKSKPRPSELEAKPESESGEKDSTATTSSPSSYFTSPESLDRLQHYVFPDLRFLTEEDQEKGNSNPQAILEYWAVHGVFLLQAANFAYFLFGGASAYRDIVPPGMGAAVEHRFAEPLIGAAGAIRQGQGWDDEKATFAFAIDRLCDVPFH</sequence>
<feature type="compositionally biased region" description="Low complexity" evidence="1">
    <location>
        <begin position="538"/>
        <end position="551"/>
    </location>
</feature>
<feature type="compositionally biased region" description="Acidic residues" evidence="1">
    <location>
        <begin position="232"/>
        <end position="241"/>
    </location>
</feature>
<feature type="compositionally biased region" description="Basic and acidic residues" evidence="1">
    <location>
        <begin position="518"/>
        <end position="537"/>
    </location>
</feature>
<dbReference type="GO" id="GO:0034599">
    <property type="term" value="P:cellular response to oxidative stress"/>
    <property type="evidence" value="ECO:0007669"/>
    <property type="project" value="InterPro"/>
</dbReference>
<comment type="caution">
    <text evidence="2">The sequence shown here is derived from an EMBL/GenBank/DDBJ whole genome shotgun (WGS) entry which is preliminary data.</text>
</comment>
<dbReference type="PANTHER" id="PTHR28020:SF1">
    <property type="entry name" value="YAP1-BINDING PROTEIN 1-RELATED"/>
    <property type="match status" value="1"/>
</dbReference>
<dbReference type="GO" id="GO:0005737">
    <property type="term" value="C:cytoplasm"/>
    <property type="evidence" value="ECO:0007669"/>
    <property type="project" value="TreeGrafter"/>
</dbReference>